<evidence type="ECO:0000256" key="2">
    <source>
        <dbReference type="ARBA" id="ARBA00023125"/>
    </source>
</evidence>
<name>A0A4V3E7T4_9FLAO</name>
<keyword evidence="1" id="KW-0805">Transcription regulation</keyword>
<dbReference type="RefSeq" id="WP_133713349.1">
    <property type="nucleotide sequence ID" value="NZ_SOAG01000026.1"/>
</dbReference>
<dbReference type="GO" id="GO:0043565">
    <property type="term" value="F:sequence-specific DNA binding"/>
    <property type="evidence" value="ECO:0007669"/>
    <property type="project" value="InterPro"/>
</dbReference>
<dbReference type="OrthoDB" id="323290at2"/>
<dbReference type="PANTHER" id="PTHR46796">
    <property type="entry name" value="HTH-TYPE TRANSCRIPTIONAL ACTIVATOR RHAS-RELATED"/>
    <property type="match status" value="1"/>
</dbReference>
<keyword evidence="6" id="KW-1185">Reference proteome</keyword>
<dbReference type="InterPro" id="IPR050204">
    <property type="entry name" value="AraC_XylS_family_regulators"/>
</dbReference>
<dbReference type="PANTHER" id="PTHR46796:SF13">
    <property type="entry name" value="HTH-TYPE TRANSCRIPTIONAL ACTIVATOR RHAS"/>
    <property type="match status" value="1"/>
</dbReference>
<keyword evidence="2" id="KW-0238">DNA-binding</keyword>
<comment type="caution">
    <text evidence="5">The sequence shown here is derived from an EMBL/GenBank/DDBJ whole genome shotgun (WGS) entry which is preliminary data.</text>
</comment>
<dbReference type="PROSITE" id="PS01124">
    <property type="entry name" value="HTH_ARAC_FAMILY_2"/>
    <property type="match status" value="1"/>
</dbReference>
<evidence type="ECO:0000259" key="4">
    <source>
        <dbReference type="PROSITE" id="PS01124"/>
    </source>
</evidence>
<organism evidence="5 6">
    <name type="scientific">Myroides indicus</name>
    <dbReference type="NCBI Taxonomy" id="1323422"/>
    <lineage>
        <taxon>Bacteria</taxon>
        <taxon>Pseudomonadati</taxon>
        <taxon>Bacteroidota</taxon>
        <taxon>Flavobacteriia</taxon>
        <taxon>Flavobacteriales</taxon>
        <taxon>Flavobacteriaceae</taxon>
        <taxon>Myroides</taxon>
    </lineage>
</organism>
<dbReference type="SUPFAM" id="SSF46689">
    <property type="entry name" value="Homeodomain-like"/>
    <property type="match status" value="1"/>
</dbReference>
<evidence type="ECO:0000313" key="5">
    <source>
        <dbReference type="EMBL" id="TDS53986.1"/>
    </source>
</evidence>
<dbReference type="EMBL" id="SOAG01000026">
    <property type="protein sequence ID" value="TDS53986.1"/>
    <property type="molecule type" value="Genomic_DNA"/>
</dbReference>
<dbReference type="SMART" id="SM00342">
    <property type="entry name" value="HTH_ARAC"/>
    <property type="match status" value="1"/>
</dbReference>
<feature type="domain" description="HTH araC/xylS-type" evidence="4">
    <location>
        <begin position="168"/>
        <end position="266"/>
    </location>
</feature>
<evidence type="ECO:0000313" key="6">
    <source>
        <dbReference type="Proteomes" id="UP000295215"/>
    </source>
</evidence>
<dbReference type="InterPro" id="IPR009057">
    <property type="entry name" value="Homeodomain-like_sf"/>
</dbReference>
<dbReference type="Pfam" id="PF12833">
    <property type="entry name" value="HTH_18"/>
    <property type="match status" value="1"/>
</dbReference>
<protein>
    <submittedName>
        <fullName evidence="5">AraC family transcriptional regulator</fullName>
    </submittedName>
</protein>
<dbReference type="AlphaFoldDB" id="A0A4V3E7T4"/>
<proteinExistence type="predicted"/>
<evidence type="ECO:0000256" key="3">
    <source>
        <dbReference type="ARBA" id="ARBA00023163"/>
    </source>
</evidence>
<dbReference type="GO" id="GO:0003700">
    <property type="term" value="F:DNA-binding transcription factor activity"/>
    <property type="evidence" value="ECO:0007669"/>
    <property type="project" value="InterPro"/>
</dbReference>
<sequence>MNSELFKYIEIFPHPFLRGIVTHYRVKQMKLPDTLVFPNYSPIFQGLIFNLEELEDIVLLKKDQKDLKHKVYYVGQAVSPSYLFSSSLNLNLIAVNFTPVGLYRLTGIDLHCFTDKIVDAQIIFGSEINEIYERILTVKDAVQSVTIIDDFLCRKALKLRKENKNCILTSLAVLNNNAAKTNIKKLQQVTNTCSKTLERSFKTEIGMTPKTFQRLLRFNQAKLFIHEHQEMDWWEVAVRFGFYDHSHLISEFQIFAGLTPTEYLGKIHYRE</sequence>
<dbReference type="Proteomes" id="UP000295215">
    <property type="component" value="Unassembled WGS sequence"/>
</dbReference>
<dbReference type="Gene3D" id="1.10.10.60">
    <property type="entry name" value="Homeodomain-like"/>
    <property type="match status" value="1"/>
</dbReference>
<dbReference type="InterPro" id="IPR018060">
    <property type="entry name" value="HTH_AraC"/>
</dbReference>
<gene>
    <name evidence="5" type="ORF">C8P70_12620</name>
</gene>
<evidence type="ECO:0000256" key="1">
    <source>
        <dbReference type="ARBA" id="ARBA00023015"/>
    </source>
</evidence>
<reference evidence="5 6" key="1">
    <citation type="submission" date="2019-03" db="EMBL/GenBank/DDBJ databases">
        <title>Genomic Encyclopedia of Archaeal and Bacterial Type Strains, Phase II (KMG-II): from individual species to whole genera.</title>
        <authorList>
            <person name="Goeker M."/>
        </authorList>
    </citation>
    <scope>NUCLEOTIDE SEQUENCE [LARGE SCALE GENOMIC DNA]</scope>
    <source>
        <strain evidence="5 6">DSM 28213</strain>
    </source>
</reference>
<keyword evidence="3" id="KW-0804">Transcription</keyword>
<accession>A0A4V3E7T4</accession>